<reference evidence="1" key="2">
    <citation type="submission" date="2020-05" db="EMBL/GenBank/DDBJ databases">
        <authorList>
            <person name="Kim H.-S."/>
            <person name="Proctor R.H."/>
            <person name="Brown D.W."/>
        </authorList>
    </citation>
    <scope>NUCLEOTIDE SEQUENCE</scope>
    <source>
        <strain evidence="1">NRRL 20472</strain>
    </source>
</reference>
<sequence length="311" mass="35065">MGDGTSLRLCQCKRPATASTRTNAICDSPPHQYSLLFTVAVICIDETTASTSETNNTDIAINFIMVRHRVHHHHHYHHHHAAGSCMPARRSGDRNRHHRALRGRSDITRGYRGRRGGWVAQRGQGGWRGAGRGGYHGDHLEGEYWREPVEAQDPQQSWGDAGVQEEAGGAWDAYPGYEEPRLRPENRQMRIINSLGIVPSGLTFRVINRNEEGPQTDICARVPGRRNAWVARTSCIECLLELQALARTGRTPDEPCFIIILVAEEESTRSIIICSCRRNYRITDADEVIPLHPIMPAIRRILGEEAWREFA</sequence>
<protein>
    <submittedName>
        <fullName evidence="1">Uncharacterized protein</fullName>
    </submittedName>
</protein>
<evidence type="ECO:0000313" key="1">
    <source>
        <dbReference type="EMBL" id="KAF4962484.1"/>
    </source>
</evidence>
<dbReference type="OrthoDB" id="5100704at2759"/>
<reference evidence="1" key="1">
    <citation type="journal article" date="2020" name="BMC Genomics">
        <title>Correction to: Identification and distribution of gene clusters required for synthesis of sphingolipid metabolism inhibitors in diverse species of the filamentous fungus Fusarium.</title>
        <authorList>
            <person name="Kim H.S."/>
            <person name="Lohmar J.M."/>
            <person name="Busman M."/>
            <person name="Brown D.W."/>
            <person name="Naumann T.A."/>
            <person name="Divon H.H."/>
            <person name="Lysoe E."/>
            <person name="Uhlig S."/>
            <person name="Proctor R.H."/>
        </authorList>
    </citation>
    <scope>NUCLEOTIDE SEQUENCE</scope>
    <source>
        <strain evidence="1">NRRL 20472</strain>
    </source>
</reference>
<name>A0A8H4TRC5_9HYPO</name>
<organism evidence="1 2">
    <name type="scientific">Fusarium sarcochroum</name>
    <dbReference type="NCBI Taxonomy" id="1208366"/>
    <lineage>
        <taxon>Eukaryota</taxon>
        <taxon>Fungi</taxon>
        <taxon>Dikarya</taxon>
        <taxon>Ascomycota</taxon>
        <taxon>Pezizomycotina</taxon>
        <taxon>Sordariomycetes</taxon>
        <taxon>Hypocreomycetidae</taxon>
        <taxon>Hypocreales</taxon>
        <taxon>Nectriaceae</taxon>
        <taxon>Fusarium</taxon>
        <taxon>Fusarium lateritium species complex</taxon>
    </lineage>
</organism>
<gene>
    <name evidence="1" type="ORF">FSARC_9437</name>
</gene>
<dbReference type="Proteomes" id="UP000622797">
    <property type="component" value="Unassembled WGS sequence"/>
</dbReference>
<keyword evidence="2" id="KW-1185">Reference proteome</keyword>
<proteinExistence type="predicted"/>
<evidence type="ECO:0000313" key="2">
    <source>
        <dbReference type="Proteomes" id="UP000622797"/>
    </source>
</evidence>
<accession>A0A8H4TRC5</accession>
<dbReference type="AlphaFoldDB" id="A0A8H4TRC5"/>
<comment type="caution">
    <text evidence="1">The sequence shown here is derived from an EMBL/GenBank/DDBJ whole genome shotgun (WGS) entry which is preliminary data.</text>
</comment>
<dbReference type="EMBL" id="JABEXW010000537">
    <property type="protein sequence ID" value="KAF4962484.1"/>
    <property type="molecule type" value="Genomic_DNA"/>
</dbReference>